<dbReference type="InterPro" id="IPR052317">
    <property type="entry name" value="Viral_replicn-host_int_reg"/>
</dbReference>
<name>K1S0E7_MAGGI</name>
<feature type="region of interest" description="Disordered" evidence="2">
    <location>
        <begin position="849"/>
        <end position="882"/>
    </location>
</feature>
<feature type="compositionally biased region" description="Low complexity" evidence="2">
    <location>
        <begin position="354"/>
        <end position="368"/>
    </location>
</feature>
<feature type="compositionally biased region" description="Polar residues" evidence="2">
    <location>
        <begin position="2014"/>
        <end position="2030"/>
    </location>
</feature>
<dbReference type="EMBL" id="JH818314">
    <property type="protein sequence ID" value="EKC40746.1"/>
    <property type="molecule type" value="Genomic_DNA"/>
</dbReference>
<feature type="region of interest" description="Disordered" evidence="2">
    <location>
        <begin position="979"/>
        <end position="1395"/>
    </location>
</feature>
<protein>
    <submittedName>
        <fullName evidence="4">DnaJ-like protein subfamily C member 14</fullName>
    </submittedName>
</protein>
<feature type="region of interest" description="Disordered" evidence="2">
    <location>
        <begin position="2980"/>
        <end position="3017"/>
    </location>
</feature>
<feature type="compositionally biased region" description="Polar residues" evidence="2">
    <location>
        <begin position="1034"/>
        <end position="1047"/>
    </location>
</feature>
<sequence>MFMDNHMNLPPPPPYPGIPATSPLLVNLLQTDAMANFVNSKMLPPTESSPPPKKKRKPRKPKEKNKTATLEMDMGNPNIPNPALGHCGLPTSMNSSSMPSMMVTQALPANPMSAGTCSALSERTMSSFPANSDFHPIMSGVNPQLKDFMLTNKMQHKQAHSDNTSGKIINPYTGILEPIESSDSSPCKSDNSMDSFSPLKKVSPKDRRTIGLAMCTSSIVKSVPSSAPTSDKVRNYHGTRPISNVGVSSSLHIQSDSAGHQFTGTTNPASMAYSGITTAVVTTAAISAFNPIIATSHSAVARESLVSTRTSVVMHPTTSSENGPLGIDRLIHTNPTNLVHESKISETSIHEHITGSTETSITTSVGSSNTDPLLNISHPNPAKNNPHLGSQMDSPGADSENSNHCGLLQDSNMQNEMGATNPGCHLEGKAYNHDSGVGSSSERSDDTPSEPGDDLKLVHLVVEENIKVSDALLNKVSASKIVTQSKLVTENCTQGLDSTSKTVTSNESLNVQSTVQKSTSMDLTVGYAMTNSFEGKQSDISAMMTMNKVLSHVNEKTLYNHIGKQTSNTVLHWSTTDKFISNQMETKKHSSPKSLASSEMHKHLPAHLFPKQHANQHSKAKRKMEHSLNAQAHFYSEMEGSYHPVVSKNANEVLLQNNMDVNSVSSISSSSSMGQVPMPNYSKQCDVGSSAVSKVMCNSDLHPSIQYSSGFDSNNSLNSVIPKDIQMQKKYSKCPQELKGKSPANSNSHQMDSTVSTYSVANSMVEKRSSDVSQGNAEGITSAPPLTPKSVHSSDSSRNVTNMYRRKSPTGPGTSSNQQHFLNPGLPLAKSLTESVQKVVKALPSIESSTLPHQRKSPVNSSCKVSCSSSPSKPAKTSDTRPSVLESFTMKQIIPFSSAAVISETNLTNSGDLVNSLHGFNEHSVSSQGIEKLLLPQNSAPLPVLQIESSHELEFSNVPSENHLGVDIDCKQNFRETKSQSLLDNSKPSSQDVIVKKENSSNKSENCDNKSDLQTCEPHAQKSQHSDSQDSNKTKSVILTSAESGSTPIHEPTHEMESQQEVEKTVISTQSEKDSKMETSAKDGKNTESPIKVNHVQSKLPDTKRADDTNSGNSKNADSKKESPKTSSKSKGSGDVNFKSKRLELEEKNMEVTVVTKVKPLEQRQQDKSEPTVPPIIIRVRKSTESNDASKAIPEVLAANTEESHLSMTLRGKGTSKSPEDPVHNLRHSKAQKQVLEQTDKSDKNSEKDSNKNVIDEDSVKRNLRRRKCVTNDNETEAKKPMLENEDVARHTRSNDLKESNSNTVTVKKADAPVLQKMDTSKCEEEIETSPVVDGVKSGLRARTNAKTAEDKQKGSGVKDMKKTKTEDENFIRNKQVSRQKKLSPSVPPEKTSASEKNLHFVEVGPEDKHYQMQRMREIRDPQDLLKQKAISKMQPIPYLQIVRGDAPLVITDDGWFDRIHLIDCLPNVWMLDGRIITSLTSKPIRHKLSKDWFIPTARKKIEVNGIYGPKATKVMTSFPANGVHNIEIDRKRLKYLGYNIQEDLVIDKKYTNREFQVMKYRRAFIEDLLEARPEDRERCNMLLLFLVASLEFVLPTHLVKETLDTAKLNKIGQVYSMDLFLLPRDVRCLLVCILLGAVKIDKDDKEDGGLYDKLYLCLFYTVSELVKLSHSSNTKQTAVKSKLNTLYYDYKSLLASEVVQLLCIVPAFFQYVAKDVGVMNLVVTATGDLDIKDKITAVSTNVSQEGGEVRRLYEELSELLLQKVQEQSLNISNKAPKMSKCDEILTARKALPMRNSGSLEMAEFHAKGITSPEKDPPRVLSARRSAEKNRKKFPHLGDPLLLGPQTLGKIVSLPQPFVALVAMDSVPVANGAMESKLKASEDHYTYVNMEQLMWDEALSFWKPKGAIGDRLTLHTVEDLQRELELKASMADKTARPNTPDWMSSIDPNAPLIYSPRVPPVTPPETPKTKVKEASTETEPQHTEGTEPGATDSCLHCDNEQAPSAQEVEEGTKEPNQSGNEVEQPTNEQVAASEVKSEEQAGHPHPRDSVTPPEGAGRQQVAEDTLAVKGLTLKMQTSGEEAELTARTDGDTTNRSEVKGSGVQGSLSSRQSTPRIGQRPTSGRKQVSTRPYSAMDAYRYIVAHPIKTNTEAGYNTSYQRQRTEAWKQTAAKSSNMEDVIKVSVVPVVTKSEGRRKSPPPQRPSSPAAIIRIQSANHHHSTTRPSSALHVKVGSDWLAGGRDIFWENVQKRPRSGHVPGWKEGLPESMKRPRSAVANRTLRRSRASTPVTPSSLMYESMLHGYPTPNGSLPELTDLSDYPHSSGSHRIRMLGTPQGGQAEFYTTPPHDTVYRLPYILISSYLVAIIDFLLMSRDRCETFRVDNYKFHADEDIYTNLDPNAEYLSQILTNIRNNPSGIETDPRLADQSLQGNSSFHAASLEGQSMYAETLNSWNNYDPFATTEVLKASQEPVENAQMKSKPSYSDIAKSLKSKPIQQNKEKEEVDAPKKKCPEPPVGKHHKQFHRKGSHTQKPHSKGHKQMSDHMESKVKPNSKYGLDKFEDMSKIESGSMKSESVESIPLLSRKGSTSSVSSGTSGIEEIHLSKGPVTGAKKDNSGQRTKLEGKQEKPQPSKPADKAFFDPRRIFQQNKSPKDVPKGSTESTVLNNGKPMGRSKSTSENHRKSSDYINNDLRDAKKKTNQPNANKEPEKKENANVGGGSNSSGSRNDRKQKNTAAQTEGHPAVTRRRKTKSAQHQYSFDQEYVGEEAMQRLLACKGKDPYSILGLRYDVADDENTQPGAEEAFKILGHAFELIGEPEKRRLYNCQMEEASQAEAAMREFNDLLTNLQDKIQEAANLMRCDNCGGKHKRVPIDRPWYSSRFCKRCNIRHSAKEGDVWAETTVFGFLWHYFACMEGKIYDITEWVSCKKDYFKHMQPNAHHVFYRIATEGGRNSNSNQQHGRSGEADLEDFINHLFHQAMSTEQNGNAQWQPPSQSQPPAPGWGAASAAKKARRRKKKH</sequence>
<feature type="compositionally biased region" description="Basic and acidic residues" evidence="2">
    <location>
        <begin position="1967"/>
        <end position="1985"/>
    </location>
</feature>
<dbReference type="SUPFAM" id="SSF46565">
    <property type="entry name" value="Chaperone J-domain"/>
    <property type="match status" value="1"/>
</dbReference>
<dbReference type="PANTHER" id="PTHR44665">
    <property type="entry name" value="DNAJ HOMOLOG SUBFAMILY C MEMBER 14"/>
    <property type="match status" value="1"/>
</dbReference>
<feature type="compositionally biased region" description="Basic and acidic residues" evidence="2">
    <location>
        <begin position="1024"/>
        <end position="1033"/>
    </location>
</feature>
<feature type="compositionally biased region" description="Polar residues" evidence="2">
    <location>
        <begin position="387"/>
        <end position="418"/>
    </location>
</feature>
<feature type="region of interest" description="Disordered" evidence="2">
    <location>
        <begin position="2252"/>
        <end position="2288"/>
    </location>
</feature>
<feature type="compositionally biased region" description="Basic and acidic residues" evidence="2">
    <location>
        <begin position="1276"/>
        <end position="1299"/>
    </location>
</feature>
<dbReference type="Pfam" id="PF14901">
    <property type="entry name" value="Jiv90"/>
    <property type="match status" value="1"/>
</dbReference>
<dbReference type="InParanoid" id="K1S0E7"/>
<dbReference type="HOGENOM" id="CLU_226046_0_0_1"/>
<feature type="compositionally biased region" description="Low complexity" evidence="2">
    <location>
        <begin position="857"/>
        <end position="874"/>
    </location>
</feature>
<evidence type="ECO:0000256" key="1">
    <source>
        <dbReference type="SAM" id="Coils"/>
    </source>
</evidence>
<dbReference type="InterPro" id="IPR032843">
    <property type="entry name" value="Jiv"/>
</dbReference>
<feature type="compositionally biased region" description="Basic and acidic residues" evidence="2">
    <location>
        <begin position="2539"/>
        <end position="2548"/>
    </location>
</feature>
<gene>
    <name evidence="4" type="ORF">CGI_10021233</name>
</gene>
<feature type="region of interest" description="Disordered" evidence="2">
    <location>
        <begin position="2469"/>
        <end position="2752"/>
    </location>
</feature>
<feature type="compositionally biased region" description="Basic and acidic residues" evidence="2">
    <location>
        <begin position="1348"/>
        <end position="1372"/>
    </location>
</feature>
<dbReference type="PANTHER" id="PTHR44665:SF1">
    <property type="entry name" value="DNAJ HOMOLOG SUBFAMILY C MEMBER 14"/>
    <property type="match status" value="1"/>
</dbReference>
<feature type="compositionally biased region" description="Basic and acidic residues" evidence="2">
    <location>
        <begin position="1051"/>
        <end position="1064"/>
    </location>
</feature>
<organism evidence="4">
    <name type="scientific">Magallana gigas</name>
    <name type="common">Pacific oyster</name>
    <name type="synonym">Crassostrea gigas</name>
    <dbReference type="NCBI Taxonomy" id="29159"/>
    <lineage>
        <taxon>Eukaryota</taxon>
        <taxon>Metazoa</taxon>
        <taxon>Spiralia</taxon>
        <taxon>Lophotrochozoa</taxon>
        <taxon>Mollusca</taxon>
        <taxon>Bivalvia</taxon>
        <taxon>Autobranchia</taxon>
        <taxon>Pteriomorphia</taxon>
        <taxon>Ostreida</taxon>
        <taxon>Ostreoidea</taxon>
        <taxon>Ostreidae</taxon>
        <taxon>Magallana</taxon>
    </lineage>
</organism>
<feature type="compositionally biased region" description="Polar residues" evidence="2">
    <location>
        <begin position="979"/>
        <end position="992"/>
    </location>
</feature>
<feature type="compositionally biased region" description="Basic and acidic residues" evidence="2">
    <location>
        <begin position="1071"/>
        <end position="1086"/>
    </location>
</feature>
<evidence type="ECO:0000313" key="4">
    <source>
        <dbReference type="EMBL" id="EKC40746.1"/>
    </source>
</evidence>
<feature type="compositionally biased region" description="Basic and acidic residues" evidence="2">
    <location>
        <begin position="1159"/>
        <end position="1170"/>
    </location>
</feature>
<feature type="compositionally biased region" description="Polar residues" evidence="2">
    <location>
        <begin position="743"/>
        <end position="762"/>
    </location>
</feature>
<feature type="compositionally biased region" description="Polar residues" evidence="2">
    <location>
        <begin position="790"/>
        <end position="802"/>
    </location>
</feature>
<feature type="coiled-coil region" evidence="1">
    <location>
        <begin position="2829"/>
        <end position="2856"/>
    </location>
</feature>
<feature type="region of interest" description="Disordered" evidence="2">
    <location>
        <begin position="1930"/>
        <end position="2061"/>
    </location>
</feature>
<feature type="region of interest" description="Disordered" evidence="2">
    <location>
        <begin position="729"/>
        <end position="825"/>
    </location>
</feature>
<feature type="compositionally biased region" description="Basic and acidic residues" evidence="2">
    <location>
        <begin position="2084"/>
        <end position="2098"/>
    </location>
</feature>
<accession>K1S0E7</accession>
<evidence type="ECO:0000259" key="3">
    <source>
        <dbReference type="Pfam" id="PF14901"/>
    </source>
</evidence>
<feature type="compositionally biased region" description="Low complexity" evidence="2">
    <location>
        <begin position="181"/>
        <end position="192"/>
    </location>
</feature>
<feature type="compositionally biased region" description="Basic and acidic residues" evidence="2">
    <location>
        <begin position="2610"/>
        <end position="2643"/>
    </location>
</feature>
<feature type="compositionally biased region" description="Pro residues" evidence="2">
    <location>
        <begin position="1957"/>
        <end position="1966"/>
    </location>
</feature>
<feature type="compositionally biased region" description="Basic and acidic residues" evidence="2">
    <location>
        <begin position="1141"/>
        <end position="1150"/>
    </location>
</feature>
<proteinExistence type="predicted"/>
<feature type="region of interest" description="Disordered" evidence="2">
    <location>
        <begin position="350"/>
        <end position="454"/>
    </location>
</feature>
<feature type="region of interest" description="Disordered" evidence="2">
    <location>
        <begin position="40"/>
        <end position="77"/>
    </location>
</feature>
<feature type="region of interest" description="Disordered" evidence="2">
    <location>
        <begin position="181"/>
        <end position="202"/>
    </location>
</feature>
<feature type="compositionally biased region" description="Basic and acidic residues" evidence="2">
    <location>
        <begin position="2035"/>
        <end position="2048"/>
    </location>
</feature>
<feature type="domain" description="Cleavage inducing molecular chaperone Jiv" evidence="3">
    <location>
        <begin position="2854"/>
        <end position="2944"/>
    </location>
</feature>
<feature type="compositionally biased region" description="Polar residues" evidence="2">
    <location>
        <begin position="811"/>
        <end position="821"/>
    </location>
</feature>
<feature type="compositionally biased region" description="Basic residues" evidence="2">
    <location>
        <begin position="3008"/>
        <end position="3017"/>
    </location>
</feature>
<feature type="compositionally biased region" description="Basic and acidic residues" evidence="2">
    <location>
        <begin position="1238"/>
        <end position="1261"/>
    </location>
</feature>
<feature type="compositionally biased region" description="Basic and acidic residues" evidence="2">
    <location>
        <begin position="2497"/>
        <end position="2511"/>
    </location>
</feature>
<feature type="compositionally biased region" description="Basic and acidic residues" evidence="2">
    <location>
        <begin position="2675"/>
        <end position="2684"/>
    </location>
</feature>
<evidence type="ECO:0000256" key="2">
    <source>
        <dbReference type="SAM" id="MobiDB-lite"/>
    </source>
</evidence>
<feature type="compositionally biased region" description="Basic and acidic residues" evidence="2">
    <location>
        <begin position="2555"/>
        <end position="2564"/>
    </location>
</feature>
<reference evidence="4" key="1">
    <citation type="journal article" date="2012" name="Nature">
        <title>The oyster genome reveals stress adaptation and complexity of shell formation.</title>
        <authorList>
            <person name="Zhang G."/>
            <person name="Fang X."/>
            <person name="Guo X."/>
            <person name="Li L."/>
            <person name="Luo R."/>
            <person name="Xu F."/>
            <person name="Yang P."/>
            <person name="Zhang L."/>
            <person name="Wang X."/>
            <person name="Qi H."/>
            <person name="Xiong Z."/>
            <person name="Que H."/>
            <person name="Xie Y."/>
            <person name="Holland P.W."/>
            <person name="Paps J."/>
            <person name="Zhu Y."/>
            <person name="Wu F."/>
            <person name="Chen Y."/>
            <person name="Wang J."/>
            <person name="Peng C."/>
            <person name="Meng J."/>
            <person name="Yang L."/>
            <person name="Liu J."/>
            <person name="Wen B."/>
            <person name="Zhang N."/>
            <person name="Huang Z."/>
            <person name="Zhu Q."/>
            <person name="Feng Y."/>
            <person name="Mount A."/>
            <person name="Hedgecock D."/>
            <person name="Xu Z."/>
            <person name="Liu Y."/>
            <person name="Domazet-Loso T."/>
            <person name="Du Y."/>
            <person name="Sun X."/>
            <person name="Zhang S."/>
            <person name="Liu B."/>
            <person name="Cheng P."/>
            <person name="Jiang X."/>
            <person name="Li J."/>
            <person name="Fan D."/>
            <person name="Wang W."/>
            <person name="Fu W."/>
            <person name="Wang T."/>
            <person name="Wang B."/>
            <person name="Zhang J."/>
            <person name="Peng Z."/>
            <person name="Li Y."/>
            <person name="Li N."/>
            <person name="Wang J."/>
            <person name="Chen M."/>
            <person name="He Y."/>
            <person name="Tan F."/>
            <person name="Song X."/>
            <person name="Zheng Q."/>
            <person name="Huang R."/>
            <person name="Yang H."/>
            <person name="Du X."/>
            <person name="Chen L."/>
            <person name="Yang M."/>
            <person name="Gaffney P.M."/>
            <person name="Wang S."/>
            <person name="Luo L."/>
            <person name="She Z."/>
            <person name="Ming Y."/>
            <person name="Huang W."/>
            <person name="Zhang S."/>
            <person name="Huang B."/>
            <person name="Zhang Y."/>
            <person name="Qu T."/>
            <person name="Ni P."/>
            <person name="Miao G."/>
            <person name="Wang J."/>
            <person name="Wang Q."/>
            <person name="Steinberg C.E."/>
            <person name="Wang H."/>
            <person name="Li N."/>
            <person name="Qian L."/>
            <person name="Zhang G."/>
            <person name="Li Y."/>
            <person name="Yang H."/>
            <person name="Liu X."/>
            <person name="Wang J."/>
            <person name="Yin Y."/>
            <person name="Wang J."/>
        </authorList>
    </citation>
    <scope>NUCLEOTIDE SEQUENCE [LARGE SCALE GENOMIC DNA]</scope>
    <source>
        <strain evidence="4">05x7-T-G4-1.051#20</strain>
    </source>
</reference>
<feature type="compositionally biased region" description="Basic residues" evidence="2">
    <location>
        <begin position="2516"/>
        <end position="2538"/>
    </location>
</feature>
<feature type="region of interest" description="Disordered" evidence="2">
    <location>
        <begin position="2073"/>
        <end position="2130"/>
    </location>
</feature>
<feature type="compositionally biased region" description="Polar residues" evidence="2">
    <location>
        <begin position="2104"/>
        <end position="2130"/>
    </location>
</feature>
<keyword evidence="1" id="KW-0175">Coiled coil</keyword>
<feature type="compositionally biased region" description="Low complexity" evidence="2">
    <location>
        <begin position="2585"/>
        <end position="2596"/>
    </location>
</feature>
<feature type="compositionally biased region" description="Basic and acidic residues" evidence="2">
    <location>
        <begin position="994"/>
        <end position="1011"/>
    </location>
</feature>
<feature type="compositionally biased region" description="Basic residues" evidence="2">
    <location>
        <begin position="52"/>
        <end position="63"/>
    </location>
</feature>
<dbReference type="InterPro" id="IPR036869">
    <property type="entry name" value="J_dom_sf"/>
</dbReference>